<gene>
    <name evidence="1" type="ORF">DCW38_04150</name>
</gene>
<dbReference type="Proteomes" id="UP000264062">
    <property type="component" value="Unassembled WGS sequence"/>
</dbReference>
<accession>A0A350H9Y8</accession>
<organism evidence="1 2">
    <name type="scientific">candidate division WOR-3 bacterium</name>
    <dbReference type="NCBI Taxonomy" id="2052148"/>
    <lineage>
        <taxon>Bacteria</taxon>
        <taxon>Bacteria division WOR-3</taxon>
    </lineage>
</organism>
<name>A0A350H9Y8_UNCW3</name>
<proteinExistence type="predicted"/>
<evidence type="ECO:0000313" key="1">
    <source>
        <dbReference type="EMBL" id="HAV92354.1"/>
    </source>
</evidence>
<reference evidence="1 2" key="1">
    <citation type="journal article" date="2018" name="Nat. Biotechnol.">
        <title>A standardized bacterial taxonomy based on genome phylogeny substantially revises the tree of life.</title>
        <authorList>
            <person name="Parks D.H."/>
            <person name="Chuvochina M."/>
            <person name="Waite D.W."/>
            <person name="Rinke C."/>
            <person name="Skarshewski A."/>
            <person name="Chaumeil P.A."/>
            <person name="Hugenholtz P."/>
        </authorList>
    </citation>
    <scope>NUCLEOTIDE SEQUENCE [LARGE SCALE GENOMIC DNA]</scope>
    <source>
        <strain evidence="1">UBA9956</strain>
    </source>
</reference>
<sequence length="165" mass="19518">MEQEIRARGMNFIYAKEYILKTQGEEFWKTLISKLSFDSAKVWTSPLLSLSNYPFEVFKEMVYALSRELNADKITSTAEMYAYITDRSLNTLYKVFFRMANLSFVLKNYPKLWDRFFTSGEVTVPTPDKNTAQIKSNFRKCFWTGVRERATDSPRKPLRWLEARI</sequence>
<dbReference type="EMBL" id="DMZY01000123">
    <property type="protein sequence ID" value="HAV92354.1"/>
    <property type="molecule type" value="Genomic_DNA"/>
</dbReference>
<dbReference type="AlphaFoldDB" id="A0A350H9Y8"/>
<protein>
    <submittedName>
        <fullName evidence="1">Uncharacterized protein</fullName>
    </submittedName>
</protein>
<comment type="caution">
    <text evidence="1">The sequence shown here is derived from an EMBL/GenBank/DDBJ whole genome shotgun (WGS) entry which is preliminary data.</text>
</comment>
<evidence type="ECO:0000313" key="2">
    <source>
        <dbReference type="Proteomes" id="UP000264062"/>
    </source>
</evidence>